<evidence type="ECO:0000313" key="2">
    <source>
        <dbReference type="Proteomes" id="UP000520814"/>
    </source>
</evidence>
<dbReference type="Proteomes" id="UP000520814">
    <property type="component" value="Unassembled WGS sequence"/>
</dbReference>
<comment type="caution">
    <text evidence="1">The sequence shown here is derived from an EMBL/GenBank/DDBJ whole genome shotgun (WGS) entry which is preliminary data.</text>
</comment>
<sequence>MKLSRRTLLGGVPLLAGCGGVTLPVTTSVQARALLADTPPSTPNDGSLLRIILTWEPPTTAKEDAVIEYHVWRDDDLVGVAAPSQRVFVDGAAPRPVTYQQPSAAGALESRTLTPTPMPLYTPMRYRVSFLARFGSTVEERPLLPTDTIATAIWYPSVDDAPLFWRYAHEKVGFNFLPVVGANRYVAELSTTADFESVKTLGPVSFTSSPETRVSYVFRGTIDLVALFPRLQAPTSLYLRVGARNAQDSPDASGKLSYLYSPPVKVTVEQAPSLPFP</sequence>
<accession>A0A7W9SUV6</accession>
<dbReference type="PROSITE" id="PS51257">
    <property type="entry name" value="PROKAR_LIPOPROTEIN"/>
    <property type="match status" value="1"/>
</dbReference>
<proteinExistence type="predicted"/>
<keyword evidence="2" id="KW-1185">Reference proteome</keyword>
<protein>
    <submittedName>
        <fullName evidence="1">Uncharacterized protein</fullName>
    </submittedName>
</protein>
<dbReference type="RefSeq" id="WP_184201317.1">
    <property type="nucleotide sequence ID" value="NZ_JACHGW010000004.1"/>
</dbReference>
<reference evidence="1 2" key="1">
    <citation type="submission" date="2020-08" db="EMBL/GenBank/DDBJ databases">
        <title>Genomic Encyclopedia of Type Strains, Phase IV (KMG-IV): sequencing the most valuable type-strain genomes for metagenomic binning, comparative biology and taxonomic classification.</title>
        <authorList>
            <person name="Goeker M."/>
        </authorList>
    </citation>
    <scope>NUCLEOTIDE SEQUENCE [LARGE SCALE GENOMIC DNA]</scope>
    <source>
        <strain evidence="1 2">DSM 23562</strain>
    </source>
</reference>
<organism evidence="1 2">
    <name type="scientific">Armatimonas rosea</name>
    <dbReference type="NCBI Taxonomy" id="685828"/>
    <lineage>
        <taxon>Bacteria</taxon>
        <taxon>Bacillati</taxon>
        <taxon>Armatimonadota</taxon>
        <taxon>Armatimonadia</taxon>
        <taxon>Armatimonadales</taxon>
        <taxon>Armatimonadaceae</taxon>
        <taxon>Armatimonas</taxon>
    </lineage>
</organism>
<dbReference type="PROSITE" id="PS51318">
    <property type="entry name" value="TAT"/>
    <property type="match status" value="1"/>
</dbReference>
<dbReference type="AlphaFoldDB" id="A0A7W9SUV6"/>
<dbReference type="InterPro" id="IPR006311">
    <property type="entry name" value="TAT_signal"/>
</dbReference>
<evidence type="ECO:0000313" key="1">
    <source>
        <dbReference type="EMBL" id="MBB6052379.1"/>
    </source>
</evidence>
<gene>
    <name evidence="1" type="ORF">HNQ39_004200</name>
</gene>
<name>A0A7W9SUV6_ARMRO</name>
<dbReference type="EMBL" id="JACHGW010000004">
    <property type="protein sequence ID" value="MBB6052379.1"/>
    <property type="molecule type" value="Genomic_DNA"/>
</dbReference>